<keyword evidence="1" id="KW-0413">Isomerase</keyword>
<keyword evidence="2" id="KW-0732">Signal</keyword>
<evidence type="ECO:0008006" key="7">
    <source>
        <dbReference type="Google" id="ProtNLM"/>
    </source>
</evidence>
<gene>
    <name evidence="5" type="ORF">HMPREF9944_01488</name>
</gene>
<dbReference type="InterPro" id="IPR000297">
    <property type="entry name" value="PPIase_PpiC"/>
</dbReference>
<dbReference type="InterPro" id="IPR001202">
    <property type="entry name" value="WW_dom"/>
</dbReference>
<evidence type="ECO:0000259" key="4">
    <source>
        <dbReference type="PROSITE" id="PS50198"/>
    </source>
</evidence>
<protein>
    <recommendedName>
        <fullName evidence="7">PpiC domain-containing protein</fullName>
    </recommendedName>
</protein>
<dbReference type="Proteomes" id="UP000003167">
    <property type="component" value="Unassembled WGS sequence"/>
</dbReference>
<comment type="caution">
    <text evidence="5">The sequence shown here is derived from an EMBL/GenBank/DDBJ whole genome shotgun (WGS) entry which is preliminary data.</text>
</comment>
<keyword evidence="6" id="KW-1185">Reference proteome</keyword>
<dbReference type="PANTHER" id="PTHR47245:SF2">
    <property type="entry name" value="PEPTIDYL-PROLYL CIS-TRANS ISOMERASE HP_0175-RELATED"/>
    <property type="match status" value="1"/>
</dbReference>
<evidence type="ECO:0000313" key="5">
    <source>
        <dbReference type="EMBL" id="EHO70281.1"/>
    </source>
</evidence>
<dbReference type="STRING" id="999422.HMPREF9944_01488"/>
<dbReference type="HOGENOM" id="CLU_019451_1_0_10"/>
<organism evidence="5 6">
    <name type="scientific">Segatella maculosa OT 289</name>
    <dbReference type="NCBI Taxonomy" id="999422"/>
    <lineage>
        <taxon>Bacteria</taxon>
        <taxon>Pseudomonadati</taxon>
        <taxon>Bacteroidota</taxon>
        <taxon>Bacteroidia</taxon>
        <taxon>Bacteroidales</taxon>
        <taxon>Prevotellaceae</taxon>
        <taxon>Segatella</taxon>
    </lineage>
</organism>
<dbReference type="InterPro" id="IPR027304">
    <property type="entry name" value="Trigger_fact/SurA_dom_sf"/>
</dbReference>
<sequence length="476" mass="54643">MQREKTVIASLAMLLCGSMAFGQAGDPVVMTVNGKPVLRSEFEYAYQKSNANGVIDRKTVAEYADLFVNYKLKVEAALEARLDTLTSFKQEFAEYRDQQVRSSLVNEADMENEARRIYEQTRQRVDSLGGLVKLRQILLRLGQRAPQSAEAQAKQRIDSIYEALRHGADFATLAKKYSDDRVSAETGGSLPWIQPGQTLPEFELRAYSLQKGQMSEPFLSPAGYHIIILEDRRNFFPYDSLRADILRYIDQRHLREQLIEARLNEKARETHATPAAVLKQHQKEMESKDPSLKYLIQEYHDGLLLFEIINRVVWDKAAHDEAGLTAYFNRNKKKYKWESPRYKGVAYSVKVSEDVKNVAKALKRVPFEQWDEVIKAQFNQNGMVRVKARKGLFKQGDNTIVDHKVFKQGSPKPENDYPFTAVYGKMLKAPKTLDDVRQVVIADYQEEQEAQWVATLRTKYPFSIDQAVLATVKEQQ</sequence>
<name>H1HMU4_9BACT</name>
<dbReference type="RefSeq" id="WP_008565467.1">
    <property type="nucleotide sequence ID" value="NZ_JH594503.1"/>
</dbReference>
<dbReference type="InterPro" id="IPR050245">
    <property type="entry name" value="PrsA_foldase"/>
</dbReference>
<feature type="domain" description="WW" evidence="3">
    <location>
        <begin position="314"/>
        <end position="342"/>
    </location>
</feature>
<dbReference type="InterPro" id="IPR046357">
    <property type="entry name" value="PPIase_dom_sf"/>
</dbReference>
<evidence type="ECO:0000259" key="3">
    <source>
        <dbReference type="PROSITE" id="PS50020"/>
    </source>
</evidence>
<dbReference type="GO" id="GO:0003755">
    <property type="term" value="F:peptidyl-prolyl cis-trans isomerase activity"/>
    <property type="evidence" value="ECO:0007669"/>
    <property type="project" value="UniProtKB-KW"/>
</dbReference>
<feature type="signal peptide" evidence="2">
    <location>
        <begin position="1"/>
        <end position="24"/>
    </location>
</feature>
<dbReference type="PROSITE" id="PS50198">
    <property type="entry name" value="PPIC_PPIASE_2"/>
    <property type="match status" value="1"/>
</dbReference>
<dbReference type="SUPFAM" id="SSF54534">
    <property type="entry name" value="FKBP-like"/>
    <property type="match status" value="1"/>
</dbReference>
<dbReference type="EMBL" id="AGEK01000027">
    <property type="protein sequence ID" value="EHO70281.1"/>
    <property type="molecule type" value="Genomic_DNA"/>
</dbReference>
<dbReference type="AlphaFoldDB" id="H1HMU4"/>
<dbReference type="Gene3D" id="3.10.50.40">
    <property type="match status" value="1"/>
</dbReference>
<keyword evidence="1" id="KW-0697">Rotamase</keyword>
<evidence type="ECO:0000256" key="2">
    <source>
        <dbReference type="SAM" id="SignalP"/>
    </source>
</evidence>
<proteinExistence type="predicted"/>
<reference evidence="5 6" key="1">
    <citation type="submission" date="2011-12" db="EMBL/GenBank/DDBJ databases">
        <title>The Genome Sequence of Prevotella maculosa OT 289.</title>
        <authorList>
            <consortium name="The Broad Institute Genome Sequencing Platform"/>
            <person name="Earl A."/>
            <person name="Ward D."/>
            <person name="Feldgarden M."/>
            <person name="Gevers D."/>
            <person name="Izard J."/>
            <person name="Blanton J.M."/>
            <person name="Mathney J."/>
            <person name="Tanner A.C."/>
            <person name="Dewhirst F.E."/>
            <person name="Young S.K."/>
            <person name="Zeng Q."/>
            <person name="Gargeya S."/>
            <person name="Fitzgerald M."/>
            <person name="Haas B."/>
            <person name="Abouelleil A."/>
            <person name="Alvarado L."/>
            <person name="Arachchi H.M."/>
            <person name="Berlin A."/>
            <person name="Chapman S.B."/>
            <person name="Gearin G."/>
            <person name="Goldberg J."/>
            <person name="Griggs A."/>
            <person name="Gujja S."/>
            <person name="Hansen M."/>
            <person name="Heiman D."/>
            <person name="Howarth C."/>
            <person name="Larimer J."/>
            <person name="Lui A."/>
            <person name="MacDonald P.J.P."/>
            <person name="McCowen C."/>
            <person name="Montmayeur A."/>
            <person name="Murphy C."/>
            <person name="Neiman D."/>
            <person name="Pearson M."/>
            <person name="Priest M."/>
            <person name="Roberts A."/>
            <person name="Saif S."/>
            <person name="Shea T."/>
            <person name="Sisk P."/>
            <person name="Stolte C."/>
            <person name="Sykes S."/>
            <person name="Wortman J."/>
            <person name="Nusbaum C."/>
            <person name="Birren B."/>
        </authorList>
    </citation>
    <scope>NUCLEOTIDE SEQUENCE [LARGE SCALE GENOMIC DNA]</scope>
    <source>
        <strain evidence="5 6">OT 289</strain>
    </source>
</reference>
<evidence type="ECO:0000256" key="1">
    <source>
        <dbReference type="PROSITE-ProRule" id="PRU00278"/>
    </source>
</evidence>
<accession>H1HMU4</accession>
<dbReference type="PROSITE" id="PS50020">
    <property type="entry name" value="WW_DOMAIN_2"/>
    <property type="match status" value="1"/>
</dbReference>
<feature type="domain" description="PpiC" evidence="4">
    <location>
        <begin position="129"/>
        <end position="231"/>
    </location>
</feature>
<dbReference type="PATRIC" id="fig|999422.3.peg.1557"/>
<evidence type="ECO:0000313" key="6">
    <source>
        <dbReference type="Proteomes" id="UP000003167"/>
    </source>
</evidence>
<dbReference type="SUPFAM" id="SSF109998">
    <property type="entry name" value="Triger factor/SurA peptide-binding domain-like"/>
    <property type="match status" value="1"/>
</dbReference>
<dbReference type="Pfam" id="PF00639">
    <property type="entry name" value="Rotamase"/>
    <property type="match status" value="1"/>
</dbReference>
<feature type="chain" id="PRO_5003550169" description="PpiC domain-containing protein" evidence="2">
    <location>
        <begin position="25"/>
        <end position="476"/>
    </location>
</feature>
<dbReference type="PANTHER" id="PTHR47245">
    <property type="entry name" value="PEPTIDYLPROLYL ISOMERASE"/>
    <property type="match status" value="1"/>
</dbReference>
<dbReference type="OrthoDB" id="14196at2"/>